<dbReference type="Pfam" id="PF00565">
    <property type="entry name" value="SNase"/>
    <property type="match status" value="1"/>
</dbReference>
<dbReference type="Gene3D" id="2.40.50.90">
    <property type="match status" value="1"/>
</dbReference>
<dbReference type="InterPro" id="IPR016071">
    <property type="entry name" value="Staphylococal_nuclease_OB-fold"/>
</dbReference>
<evidence type="ECO:0000313" key="3">
    <source>
        <dbReference type="Proteomes" id="UP000176996"/>
    </source>
</evidence>
<dbReference type="PROSITE" id="PS50830">
    <property type="entry name" value="TNASE_3"/>
    <property type="match status" value="1"/>
</dbReference>
<dbReference type="EMBL" id="MFKK01000002">
    <property type="protein sequence ID" value="OGG42491.1"/>
    <property type="molecule type" value="Genomic_DNA"/>
</dbReference>
<sequence length="201" mass="22184">MKNIGKPILFIVLAFGAGFFMGNQIPGSGERLVASLVQLGKEEKKQEVEIREEKKSETFIVTNVIDGDTIQIEGGELVQYIGIDAPEGKSGDSEVCFASGAKVRNQILLAGKKVRLERDVSDRDGKGRLLRYVYAEDPEGKEGEIFINLALVKDGAAFTVSYPPDVKYQKSFEAEEEKARERRVGLWATCDETLEVLLPGK</sequence>
<accession>A0A1F6C000</accession>
<evidence type="ECO:0000313" key="2">
    <source>
        <dbReference type="EMBL" id="OGG42491.1"/>
    </source>
</evidence>
<proteinExistence type="predicted"/>
<reference evidence="2 3" key="1">
    <citation type="journal article" date="2016" name="Nat. Commun.">
        <title>Thousands of microbial genomes shed light on interconnected biogeochemical processes in an aquifer system.</title>
        <authorList>
            <person name="Anantharaman K."/>
            <person name="Brown C.T."/>
            <person name="Hug L.A."/>
            <person name="Sharon I."/>
            <person name="Castelle C.J."/>
            <person name="Probst A.J."/>
            <person name="Thomas B.C."/>
            <person name="Singh A."/>
            <person name="Wilkins M.J."/>
            <person name="Karaoz U."/>
            <person name="Brodie E.L."/>
            <person name="Williams K.H."/>
            <person name="Hubbard S.S."/>
            <person name="Banfield J.F."/>
        </authorList>
    </citation>
    <scope>NUCLEOTIDE SEQUENCE [LARGE SCALE GENOMIC DNA]</scope>
</reference>
<name>A0A1F6C000_9BACT</name>
<comment type="caution">
    <text evidence="2">The sequence shown here is derived from an EMBL/GenBank/DDBJ whole genome shotgun (WGS) entry which is preliminary data.</text>
</comment>
<dbReference type="SUPFAM" id="SSF50199">
    <property type="entry name" value="Staphylococcal nuclease"/>
    <property type="match status" value="1"/>
</dbReference>
<dbReference type="Proteomes" id="UP000176996">
    <property type="component" value="Unassembled WGS sequence"/>
</dbReference>
<organism evidence="2 3">
    <name type="scientific">Candidatus Jorgensenbacteria bacterium RIFCSPLOWO2_01_FULL_45_25b</name>
    <dbReference type="NCBI Taxonomy" id="1798471"/>
    <lineage>
        <taxon>Bacteria</taxon>
        <taxon>Candidatus Joergenseniibacteriota</taxon>
    </lineage>
</organism>
<dbReference type="STRING" id="1798471.A3A21_02785"/>
<dbReference type="AlphaFoldDB" id="A0A1F6C000"/>
<evidence type="ECO:0000259" key="1">
    <source>
        <dbReference type="PROSITE" id="PS50830"/>
    </source>
</evidence>
<feature type="domain" description="TNase-like" evidence="1">
    <location>
        <begin position="55"/>
        <end position="189"/>
    </location>
</feature>
<dbReference type="SMART" id="SM00318">
    <property type="entry name" value="SNc"/>
    <property type="match status" value="1"/>
</dbReference>
<gene>
    <name evidence="2" type="ORF">A3A21_02785</name>
</gene>
<protein>
    <recommendedName>
        <fullName evidence="1">TNase-like domain-containing protein</fullName>
    </recommendedName>
</protein>
<dbReference type="InterPro" id="IPR035437">
    <property type="entry name" value="SNase_OB-fold_sf"/>
</dbReference>